<dbReference type="NCBIfam" id="TIGR00499">
    <property type="entry name" value="lysS_bact"/>
    <property type="match status" value="1"/>
</dbReference>
<dbReference type="PANTHER" id="PTHR42918:SF15">
    <property type="entry name" value="LYSINE--TRNA LIGASE, CHLOROPLASTIC_MITOCHONDRIAL"/>
    <property type="match status" value="1"/>
</dbReference>
<organism evidence="10 11">
    <name type="scientific">Candidatus Woesebacteria bacterium GW2011_GWB1_38_8b</name>
    <dbReference type="NCBI Taxonomy" id="1618571"/>
    <lineage>
        <taxon>Bacteria</taxon>
        <taxon>Candidatus Woeseibacteriota</taxon>
    </lineage>
</organism>
<keyword evidence="7" id="KW-0963">Cytoplasm</keyword>
<feature type="binding site" evidence="7">
    <location>
        <position position="399"/>
    </location>
    <ligand>
        <name>Mg(2+)</name>
        <dbReference type="ChEBI" id="CHEBI:18420"/>
        <label>1</label>
    </ligand>
</feature>
<comment type="catalytic activity">
    <reaction evidence="6 7 8">
        <text>tRNA(Lys) + L-lysine + ATP = L-lysyl-tRNA(Lys) + AMP + diphosphate</text>
        <dbReference type="Rhea" id="RHEA:20792"/>
        <dbReference type="Rhea" id="RHEA-COMP:9696"/>
        <dbReference type="Rhea" id="RHEA-COMP:9697"/>
        <dbReference type="ChEBI" id="CHEBI:30616"/>
        <dbReference type="ChEBI" id="CHEBI:32551"/>
        <dbReference type="ChEBI" id="CHEBI:33019"/>
        <dbReference type="ChEBI" id="CHEBI:78442"/>
        <dbReference type="ChEBI" id="CHEBI:78529"/>
        <dbReference type="ChEBI" id="CHEBI:456215"/>
        <dbReference type="EC" id="6.1.1.6"/>
    </reaction>
</comment>
<name>A0A0G0LIR7_9BACT</name>
<dbReference type="SUPFAM" id="SSF55681">
    <property type="entry name" value="Class II aaRS and biotin synthetases"/>
    <property type="match status" value="1"/>
</dbReference>
<protein>
    <recommendedName>
        <fullName evidence="7">Lysine--tRNA ligase</fullName>
        <ecNumber evidence="7">6.1.1.6</ecNumber>
    </recommendedName>
    <alternativeName>
        <fullName evidence="7">Lysyl-tRNA synthetase</fullName>
        <shortName evidence="7">LysRS</shortName>
    </alternativeName>
</protein>
<keyword evidence="7 8" id="KW-0460">Magnesium</keyword>
<dbReference type="GO" id="GO:0005524">
    <property type="term" value="F:ATP binding"/>
    <property type="evidence" value="ECO:0007669"/>
    <property type="project" value="UniProtKB-UniRule"/>
</dbReference>
<feature type="binding site" evidence="7">
    <location>
        <position position="406"/>
    </location>
    <ligand>
        <name>Mg(2+)</name>
        <dbReference type="ChEBI" id="CHEBI:18420"/>
        <label>1</label>
    </ligand>
</feature>
<dbReference type="InterPro" id="IPR004364">
    <property type="entry name" value="Aa-tRNA-synt_II"/>
</dbReference>
<keyword evidence="4 7" id="KW-0067">ATP-binding</keyword>
<evidence type="ECO:0000256" key="8">
    <source>
        <dbReference type="RuleBase" id="RU000336"/>
    </source>
</evidence>
<keyword evidence="7" id="KW-0648">Protein biosynthesis</keyword>
<comment type="subunit">
    <text evidence="7">Homodimer.</text>
</comment>
<comment type="caution">
    <text evidence="10">The sequence shown here is derived from an EMBL/GenBank/DDBJ whole genome shotgun (WGS) entry which is preliminary data.</text>
</comment>
<evidence type="ECO:0000256" key="5">
    <source>
        <dbReference type="ARBA" id="ARBA00023146"/>
    </source>
</evidence>
<gene>
    <name evidence="7" type="primary">lysS</name>
    <name evidence="10" type="ORF">UT10_C0001G0056</name>
</gene>
<dbReference type="InterPro" id="IPR045864">
    <property type="entry name" value="aa-tRNA-synth_II/BPL/LPL"/>
</dbReference>
<evidence type="ECO:0000256" key="1">
    <source>
        <dbReference type="ARBA" id="ARBA00022598"/>
    </source>
</evidence>
<evidence type="ECO:0000259" key="9">
    <source>
        <dbReference type="PROSITE" id="PS50862"/>
    </source>
</evidence>
<evidence type="ECO:0000256" key="2">
    <source>
        <dbReference type="ARBA" id="ARBA00022723"/>
    </source>
</evidence>
<dbReference type="Proteomes" id="UP000033944">
    <property type="component" value="Unassembled WGS sequence"/>
</dbReference>
<dbReference type="InterPro" id="IPR006195">
    <property type="entry name" value="aa-tRNA-synth_II"/>
</dbReference>
<keyword evidence="3 7" id="KW-0547">Nucleotide-binding</keyword>
<dbReference type="HAMAP" id="MF_00252">
    <property type="entry name" value="Lys_tRNA_synth_class2"/>
    <property type="match status" value="1"/>
</dbReference>
<dbReference type="InterPro" id="IPR012340">
    <property type="entry name" value="NA-bd_OB-fold"/>
</dbReference>
<dbReference type="PROSITE" id="PS50862">
    <property type="entry name" value="AA_TRNA_LIGASE_II"/>
    <property type="match status" value="1"/>
</dbReference>
<dbReference type="Pfam" id="PF01336">
    <property type="entry name" value="tRNA_anti-codon"/>
    <property type="match status" value="1"/>
</dbReference>
<dbReference type="InterPro" id="IPR004365">
    <property type="entry name" value="NA-bd_OB_tRNA"/>
</dbReference>
<dbReference type="Gene3D" id="3.30.930.10">
    <property type="entry name" value="Bira Bifunctional Protein, Domain 2"/>
    <property type="match status" value="1"/>
</dbReference>
<dbReference type="SUPFAM" id="SSF50249">
    <property type="entry name" value="Nucleic acid-binding proteins"/>
    <property type="match status" value="1"/>
</dbReference>
<dbReference type="GO" id="GO:0006430">
    <property type="term" value="P:lysyl-tRNA aminoacylation"/>
    <property type="evidence" value="ECO:0007669"/>
    <property type="project" value="UniProtKB-UniRule"/>
</dbReference>
<dbReference type="GO" id="GO:0004824">
    <property type="term" value="F:lysine-tRNA ligase activity"/>
    <property type="evidence" value="ECO:0007669"/>
    <property type="project" value="UniProtKB-UniRule"/>
</dbReference>
<dbReference type="Pfam" id="PF00152">
    <property type="entry name" value="tRNA-synt_2"/>
    <property type="match status" value="1"/>
</dbReference>
<dbReference type="PATRIC" id="fig|1618571.3.peg.57"/>
<dbReference type="NCBIfam" id="NF001756">
    <property type="entry name" value="PRK00484.1"/>
    <property type="match status" value="1"/>
</dbReference>
<comment type="cofactor">
    <cofactor evidence="7 8">
        <name>Mg(2+)</name>
        <dbReference type="ChEBI" id="CHEBI:18420"/>
    </cofactor>
    <text evidence="7 8">Binds 3 Mg(2+) ions per subunit.</text>
</comment>
<dbReference type="InterPro" id="IPR044136">
    <property type="entry name" value="Lys-tRNA-ligase_II_N"/>
</dbReference>
<dbReference type="CDD" id="cd04322">
    <property type="entry name" value="LysRS_N"/>
    <property type="match status" value="1"/>
</dbReference>
<evidence type="ECO:0000313" key="11">
    <source>
        <dbReference type="Proteomes" id="UP000033944"/>
    </source>
</evidence>
<sequence>MAEQTLEQIKKIRLEKVQKLHDLGINPYPSKTKGTTVPIVNIRESHFAEASRDDFVEVAGRLMSYREHGNIIFADLKDESGKIQLLFQKKTLEDNFKTLKLLDVGDFLYAKGKVFKTQAGETTVDVIDYQLLSKSIRPLPSTWHGLKDVEERYRKRYLDLMFNPDVKIRFDTRVKLVREIRRYLDDLGYSEVETPTLQPLYGGANAKPFKTYHNALDSEFYLRIADELYLKRLIVAGYEKVYEICKDFRNEGIDQVHSPEFTMIEYYAAYTDYQNVMDVTEGLFKHLAQKLFGEMKIKVDENEIDIGKSWPRISMVDIVKDNLEIDVNSMSLDELNSYCKDKRLDLVGGETKGQLIFLIFDKLISKTLMEPTWIIDYPRDVSPLSKLKDEVGDWVERFEGYIGGKEICDGWSELTDPIDQRERFEDDVKAARKDKEEAQQVDEDFIEAMEYGMPPIGGIGIGIDRLTMFFTNTWMIKEVILFPTLKPGNKE</sequence>
<dbReference type="InterPro" id="IPR002313">
    <property type="entry name" value="Lys-tRNA-ligase_II"/>
</dbReference>
<evidence type="ECO:0000256" key="6">
    <source>
        <dbReference type="ARBA" id="ARBA00048573"/>
    </source>
</evidence>
<proteinExistence type="inferred from homology"/>
<dbReference type="PANTHER" id="PTHR42918">
    <property type="entry name" value="LYSYL-TRNA SYNTHETASE"/>
    <property type="match status" value="1"/>
</dbReference>
<dbReference type="Gene3D" id="2.40.50.140">
    <property type="entry name" value="Nucleic acid-binding proteins"/>
    <property type="match status" value="1"/>
</dbReference>
<dbReference type="GO" id="GO:0005829">
    <property type="term" value="C:cytosol"/>
    <property type="evidence" value="ECO:0007669"/>
    <property type="project" value="TreeGrafter"/>
</dbReference>
<evidence type="ECO:0000256" key="7">
    <source>
        <dbReference type="HAMAP-Rule" id="MF_00252"/>
    </source>
</evidence>
<feature type="binding site" evidence="7">
    <location>
        <position position="406"/>
    </location>
    <ligand>
        <name>Mg(2+)</name>
        <dbReference type="ChEBI" id="CHEBI:18420"/>
        <label>2</label>
    </ligand>
</feature>
<dbReference type="EMBL" id="LBVN01000001">
    <property type="protein sequence ID" value="KKQ87815.1"/>
    <property type="molecule type" value="Genomic_DNA"/>
</dbReference>
<reference evidence="10 11" key="1">
    <citation type="journal article" date="2015" name="Nature">
        <title>rRNA introns, odd ribosomes, and small enigmatic genomes across a large radiation of phyla.</title>
        <authorList>
            <person name="Brown C.T."/>
            <person name="Hug L.A."/>
            <person name="Thomas B.C."/>
            <person name="Sharon I."/>
            <person name="Castelle C.J."/>
            <person name="Singh A."/>
            <person name="Wilkins M.J."/>
            <person name="Williams K.H."/>
            <person name="Banfield J.F."/>
        </authorList>
    </citation>
    <scope>NUCLEOTIDE SEQUENCE [LARGE SCALE GENOMIC DNA]</scope>
</reference>
<evidence type="ECO:0000313" key="10">
    <source>
        <dbReference type="EMBL" id="KKQ87815.1"/>
    </source>
</evidence>
<comment type="subcellular location">
    <subcellularLocation>
        <location evidence="7">Cytoplasm</location>
    </subcellularLocation>
</comment>
<keyword evidence="2 7" id="KW-0479">Metal-binding</keyword>
<keyword evidence="1 7" id="KW-0436">Ligase</keyword>
<accession>A0A0G0LIR7</accession>
<dbReference type="GO" id="GO:0000287">
    <property type="term" value="F:magnesium ion binding"/>
    <property type="evidence" value="ECO:0007669"/>
    <property type="project" value="UniProtKB-UniRule"/>
</dbReference>
<evidence type="ECO:0000256" key="4">
    <source>
        <dbReference type="ARBA" id="ARBA00022840"/>
    </source>
</evidence>
<dbReference type="GO" id="GO:0000049">
    <property type="term" value="F:tRNA binding"/>
    <property type="evidence" value="ECO:0007669"/>
    <property type="project" value="TreeGrafter"/>
</dbReference>
<evidence type="ECO:0000256" key="3">
    <source>
        <dbReference type="ARBA" id="ARBA00022741"/>
    </source>
</evidence>
<keyword evidence="5 7" id="KW-0030">Aminoacyl-tRNA synthetase</keyword>
<comment type="similarity">
    <text evidence="7">Belongs to the class-II aminoacyl-tRNA synthetase family.</text>
</comment>
<dbReference type="AlphaFoldDB" id="A0A0G0LIR7"/>
<dbReference type="EC" id="6.1.1.6" evidence="7"/>
<dbReference type="PRINTS" id="PR00982">
    <property type="entry name" value="TRNASYNTHLYS"/>
</dbReference>
<feature type="domain" description="Aminoacyl-transfer RNA synthetases class-II family profile" evidence="9">
    <location>
        <begin position="175"/>
        <end position="487"/>
    </location>
</feature>
<dbReference type="InterPro" id="IPR018149">
    <property type="entry name" value="Lys-tRNA-synth_II_C"/>
</dbReference>